<feature type="transmembrane region" description="Helical" evidence="2">
    <location>
        <begin position="332"/>
        <end position="354"/>
    </location>
</feature>
<feature type="compositionally biased region" description="Low complexity" evidence="1">
    <location>
        <begin position="136"/>
        <end position="165"/>
    </location>
</feature>
<protein>
    <submittedName>
        <fullName evidence="3">Uncharacterized protein</fullName>
    </submittedName>
</protein>
<keyword evidence="2" id="KW-0472">Membrane</keyword>
<evidence type="ECO:0000256" key="1">
    <source>
        <dbReference type="SAM" id="MobiDB-lite"/>
    </source>
</evidence>
<reference evidence="3 4" key="1">
    <citation type="submission" date="2017-03" db="EMBL/GenBank/DDBJ databases">
        <title>WGS assembly of Porphyra umbilicalis.</title>
        <authorList>
            <person name="Brawley S.H."/>
            <person name="Blouin N.A."/>
            <person name="Ficko-Blean E."/>
            <person name="Wheeler G.L."/>
            <person name="Lohr M."/>
            <person name="Goodson H.V."/>
            <person name="Jenkins J.W."/>
            <person name="Blaby-Haas C.E."/>
            <person name="Helliwell K.E."/>
            <person name="Chan C."/>
            <person name="Marriage T."/>
            <person name="Bhattacharya D."/>
            <person name="Klein A.S."/>
            <person name="Badis Y."/>
            <person name="Brodie J."/>
            <person name="Cao Y."/>
            <person name="Collen J."/>
            <person name="Dittami S.M."/>
            <person name="Gachon C.M."/>
            <person name="Green B.R."/>
            <person name="Karpowicz S."/>
            <person name="Kim J.W."/>
            <person name="Kudahl U."/>
            <person name="Lin S."/>
            <person name="Michel G."/>
            <person name="Mittag M."/>
            <person name="Olson B.J."/>
            <person name="Pangilinan J."/>
            <person name="Peng Y."/>
            <person name="Qiu H."/>
            <person name="Shu S."/>
            <person name="Singer J.T."/>
            <person name="Smith A.G."/>
            <person name="Sprecher B.N."/>
            <person name="Wagner V."/>
            <person name="Wang W."/>
            <person name="Wang Z.-Y."/>
            <person name="Yan J."/>
            <person name="Yarish C."/>
            <person name="Zoeuner-Riek S."/>
            <person name="Zhuang Y."/>
            <person name="Zou Y."/>
            <person name="Lindquist E.A."/>
            <person name="Grimwood J."/>
            <person name="Barry K."/>
            <person name="Rokhsar D.S."/>
            <person name="Schmutz J."/>
            <person name="Stiller J.W."/>
            <person name="Grossman A.R."/>
            <person name="Prochnik S.E."/>
        </authorList>
    </citation>
    <scope>NUCLEOTIDE SEQUENCE [LARGE SCALE GENOMIC DNA]</scope>
    <source>
        <strain evidence="3">4086291</strain>
    </source>
</reference>
<feature type="region of interest" description="Disordered" evidence="1">
    <location>
        <begin position="136"/>
        <end position="169"/>
    </location>
</feature>
<keyword evidence="4" id="KW-1185">Reference proteome</keyword>
<feature type="compositionally biased region" description="Gly residues" evidence="1">
    <location>
        <begin position="78"/>
        <end position="98"/>
    </location>
</feature>
<evidence type="ECO:0000256" key="2">
    <source>
        <dbReference type="SAM" id="Phobius"/>
    </source>
</evidence>
<feature type="region of interest" description="Disordered" evidence="1">
    <location>
        <begin position="76"/>
        <end position="112"/>
    </location>
</feature>
<keyword evidence="2" id="KW-1133">Transmembrane helix</keyword>
<dbReference type="Proteomes" id="UP000218209">
    <property type="component" value="Unassembled WGS sequence"/>
</dbReference>
<gene>
    <name evidence="3" type="ORF">BU14_0082s0067</name>
</gene>
<proteinExistence type="predicted"/>
<evidence type="ECO:0000313" key="3">
    <source>
        <dbReference type="EMBL" id="OSX79302.1"/>
    </source>
</evidence>
<accession>A0A1X6PEM4</accession>
<dbReference type="AlphaFoldDB" id="A0A1X6PEM4"/>
<name>A0A1X6PEM4_PORUM</name>
<feature type="transmembrane region" description="Helical" evidence="2">
    <location>
        <begin position="291"/>
        <end position="311"/>
    </location>
</feature>
<evidence type="ECO:0000313" key="4">
    <source>
        <dbReference type="Proteomes" id="UP000218209"/>
    </source>
</evidence>
<keyword evidence="2" id="KW-0812">Transmembrane</keyword>
<organism evidence="3 4">
    <name type="scientific">Porphyra umbilicalis</name>
    <name type="common">Purple laver</name>
    <name type="synonym">Red alga</name>
    <dbReference type="NCBI Taxonomy" id="2786"/>
    <lineage>
        <taxon>Eukaryota</taxon>
        <taxon>Rhodophyta</taxon>
        <taxon>Bangiophyceae</taxon>
        <taxon>Bangiales</taxon>
        <taxon>Bangiaceae</taxon>
        <taxon>Porphyra</taxon>
    </lineage>
</organism>
<dbReference type="EMBL" id="KV918794">
    <property type="protein sequence ID" value="OSX79302.1"/>
    <property type="molecule type" value="Genomic_DNA"/>
</dbReference>
<sequence length="365" mass="37827">MPQLDVASAGRCSFVCCARTSDGQVALLHASAFSGQSSTIKGRASLAMHELFGAVGAIGGRAVTVDGTAADALARTGGCDGPEGGGGGAPSEGGGGGRALPRASPTTAWNAGALSASPSTAVVSVGGAGGGPSTASLSTLHFGSSPLPEASPASARRAASPNLPADGEQRPTLELTADKLPPLPPVILVQELVGGEGKQVVDRDPVSFRLHRDARAATAVAHRTRLETMAREQGKQVDLTDDFVDSVRDNLRGTGRQGRQVRHVLVAELLQFFELMAAYIKRELSLCSQVVYAHITPVAVIGVSVNMKVAVSRKAKPALVALKVFNRSHMRVSGGFALICYMVHLKDPFFLFLLEIFSSGTRVLV</sequence>